<dbReference type="PIRSF" id="PIRSF029033">
    <property type="entry name" value="UCP029033"/>
    <property type="match status" value="1"/>
</dbReference>
<dbReference type="Gene3D" id="3.30.70.2970">
    <property type="entry name" value="Protein of unknown function (DUF541), domain 2"/>
    <property type="match status" value="1"/>
</dbReference>
<dbReference type="RefSeq" id="WP_104424539.1">
    <property type="nucleotide sequence ID" value="NZ_PTIY01000011.1"/>
</dbReference>
<dbReference type="Pfam" id="PF04402">
    <property type="entry name" value="SIMPL"/>
    <property type="match status" value="1"/>
</dbReference>
<keyword evidence="3" id="KW-1185">Reference proteome</keyword>
<keyword evidence="1" id="KW-0812">Transmembrane</keyword>
<comment type="caution">
    <text evidence="2">The sequence shown here is derived from an EMBL/GenBank/DDBJ whole genome shotgun (WGS) entry which is preliminary data.</text>
</comment>
<protein>
    <recommendedName>
        <fullName evidence="4">SIMPL domain-containing protein</fullName>
    </recommendedName>
</protein>
<reference evidence="2 3" key="1">
    <citation type="submission" date="2018-02" db="EMBL/GenBank/DDBJ databases">
        <title>Subsurface microbial communities from deep shales in Ohio and West Virginia, USA.</title>
        <authorList>
            <person name="Wrighton K."/>
        </authorList>
    </citation>
    <scope>NUCLEOTIDE SEQUENCE [LARGE SCALE GENOMIC DNA]</scope>
    <source>
        <strain evidence="2 3">OWC-G53F</strain>
    </source>
</reference>
<dbReference type="InterPro" id="IPR016907">
    <property type="entry name" value="UCP029033"/>
</dbReference>
<evidence type="ECO:0000313" key="3">
    <source>
        <dbReference type="Proteomes" id="UP000238071"/>
    </source>
</evidence>
<feature type="transmembrane region" description="Helical" evidence="1">
    <location>
        <begin position="6"/>
        <end position="27"/>
    </location>
</feature>
<dbReference type="InterPro" id="IPR007497">
    <property type="entry name" value="SIMPL/DUF541"/>
</dbReference>
<dbReference type="AlphaFoldDB" id="A0A2S6GTY2"/>
<evidence type="ECO:0008006" key="4">
    <source>
        <dbReference type="Google" id="ProtNLM"/>
    </source>
</evidence>
<accession>A0A2S6GTY2</accession>
<keyword evidence="1" id="KW-0472">Membrane</keyword>
<dbReference type="InterPro" id="IPR052022">
    <property type="entry name" value="26kDa_periplasmic_antigen"/>
</dbReference>
<keyword evidence="1" id="KW-1133">Transmembrane helix</keyword>
<dbReference type="OrthoDB" id="9806540at2"/>
<dbReference type="Gene3D" id="3.30.110.170">
    <property type="entry name" value="Protein of unknown function (DUF541), domain 1"/>
    <property type="match status" value="1"/>
</dbReference>
<dbReference type="Proteomes" id="UP000238071">
    <property type="component" value="Unassembled WGS sequence"/>
</dbReference>
<dbReference type="GO" id="GO:0006974">
    <property type="term" value="P:DNA damage response"/>
    <property type="evidence" value="ECO:0007669"/>
    <property type="project" value="TreeGrafter"/>
</dbReference>
<dbReference type="EMBL" id="PTIY01000011">
    <property type="protein sequence ID" value="PPK68705.1"/>
    <property type="molecule type" value="Genomic_DNA"/>
</dbReference>
<organism evidence="2 3">
    <name type="scientific">Methylobacter tundripaludum</name>
    <dbReference type="NCBI Taxonomy" id="173365"/>
    <lineage>
        <taxon>Bacteria</taxon>
        <taxon>Pseudomonadati</taxon>
        <taxon>Pseudomonadota</taxon>
        <taxon>Gammaproteobacteria</taxon>
        <taxon>Methylococcales</taxon>
        <taxon>Methylococcaceae</taxon>
        <taxon>Methylobacter</taxon>
    </lineage>
</organism>
<proteinExistence type="predicted"/>
<gene>
    <name evidence="2" type="ORF">B0F88_111113</name>
</gene>
<name>A0A2S6GTY2_9GAMM</name>
<dbReference type="PANTHER" id="PTHR34387:SF2">
    <property type="entry name" value="SLR1258 PROTEIN"/>
    <property type="match status" value="1"/>
</dbReference>
<sequence length="239" mass="26392">MNPTNRTSALILGISIFLGLAALGYLLGRAAIDFKEYERSVSVKGLSERELAADIVIWPIAFTESNNDLGALYNSIETGKKNIEAFLVSKGIAATEISYSLPSVTDKAAQEFNNGEKAPFRYVAAQTVTVYSSNVAVVRKAMNELSELGKSGIAFKGEDFQNQTEYLYTDLNKIKPEMIQETTTKAREVALKFAEDSNSKLGKIKQASQGQFTIEPRDKNNPHIKKIRVVSTVEYYLSD</sequence>
<evidence type="ECO:0000256" key="1">
    <source>
        <dbReference type="SAM" id="Phobius"/>
    </source>
</evidence>
<evidence type="ECO:0000313" key="2">
    <source>
        <dbReference type="EMBL" id="PPK68705.1"/>
    </source>
</evidence>
<dbReference type="PANTHER" id="PTHR34387">
    <property type="entry name" value="SLR1258 PROTEIN"/>
    <property type="match status" value="1"/>
</dbReference>